<feature type="domain" description="Glycosyltransferase subfamily 4-like N-terminal" evidence="2">
    <location>
        <begin position="13"/>
        <end position="167"/>
    </location>
</feature>
<dbReference type="InterPro" id="IPR001296">
    <property type="entry name" value="Glyco_trans_1"/>
</dbReference>
<dbReference type="RefSeq" id="WP_118539079.1">
    <property type="nucleotide sequence ID" value="NZ_JACOOW010000012.1"/>
</dbReference>
<evidence type="ECO:0000313" key="3">
    <source>
        <dbReference type="EMBL" id="MBC5657230.1"/>
    </source>
</evidence>
<name>A0AAW3X5H9_9CLOT</name>
<feature type="domain" description="Glycosyl transferase family 1" evidence="1">
    <location>
        <begin position="179"/>
        <end position="334"/>
    </location>
</feature>
<dbReference type="GO" id="GO:0016757">
    <property type="term" value="F:glycosyltransferase activity"/>
    <property type="evidence" value="ECO:0007669"/>
    <property type="project" value="InterPro"/>
</dbReference>
<comment type="caution">
    <text evidence="3">The sequence shown here is derived from an EMBL/GenBank/DDBJ whole genome shotgun (WGS) entry which is preliminary data.</text>
</comment>
<organism evidence="3 4">
    <name type="scientific">Clostridium segne</name>
    <dbReference type="NCBI Taxonomy" id="2763038"/>
    <lineage>
        <taxon>Bacteria</taxon>
        <taxon>Bacillati</taxon>
        <taxon>Bacillota</taxon>
        <taxon>Clostridia</taxon>
        <taxon>Eubacteriales</taxon>
        <taxon>Clostridiaceae</taxon>
        <taxon>Clostridium</taxon>
    </lineage>
</organism>
<dbReference type="Pfam" id="PF00534">
    <property type="entry name" value="Glycos_transf_1"/>
    <property type="match status" value="1"/>
</dbReference>
<protein>
    <submittedName>
        <fullName evidence="3">Glycosyltransferase family 4 protein</fullName>
    </submittedName>
</protein>
<dbReference type="PANTHER" id="PTHR12526:SF630">
    <property type="entry name" value="GLYCOSYLTRANSFERASE"/>
    <property type="match status" value="1"/>
</dbReference>
<evidence type="ECO:0000259" key="2">
    <source>
        <dbReference type="Pfam" id="PF13439"/>
    </source>
</evidence>
<dbReference type="EMBL" id="JACOOW010000012">
    <property type="protein sequence ID" value="MBC5657230.1"/>
    <property type="molecule type" value="Genomic_DNA"/>
</dbReference>
<dbReference type="InterPro" id="IPR028098">
    <property type="entry name" value="Glyco_trans_4-like_N"/>
</dbReference>
<accession>A0AAW3X5H9</accession>
<dbReference type="SUPFAM" id="SSF53756">
    <property type="entry name" value="UDP-Glycosyltransferase/glycogen phosphorylase"/>
    <property type="match status" value="1"/>
</dbReference>
<evidence type="ECO:0000259" key="1">
    <source>
        <dbReference type="Pfam" id="PF00534"/>
    </source>
</evidence>
<dbReference type="AlphaFoldDB" id="A0AAW3X5H9"/>
<dbReference type="CDD" id="cd03820">
    <property type="entry name" value="GT4_AmsD-like"/>
    <property type="match status" value="1"/>
</dbReference>
<gene>
    <name evidence="3" type="ORF">H8S19_09200</name>
</gene>
<dbReference type="Proteomes" id="UP000653904">
    <property type="component" value="Unassembled WGS sequence"/>
</dbReference>
<keyword evidence="4" id="KW-1185">Reference proteome</keyword>
<dbReference type="PANTHER" id="PTHR12526">
    <property type="entry name" value="GLYCOSYLTRANSFERASE"/>
    <property type="match status" value="1"/>
</dbReference>
<dbReference type="Pfam" id="PF13439">
    <property type="entry name" value="Glyco_transf_4"/>
    <property type="match status" value="1"/>
</dbReference>
<proteinExistence type="predicted"/>
<dbReference type="Gene3D" id="3.40.50.2000">
    <property type="entry name" value="Glycogen Phosphorylase B"/>
    <property type="match status" value="2"/>
</dbReference>
<sequence length="364" mass="41623">MKVDFYISSLSSGGAEHVLTNLAANFAEHGEDVSVTSYEKRPQFYSVADGVKLNKVNYNGKGKFLEWIYDFHATCRYLDQRKADVAISFLSRCNFMLILAGLMSRTKVIVCDRNNLLRKYPKYVFQITCFLYRFADTICVQTNEMKSFYPAYLQKKIVVLENPLDFDEMGKQCVGQDIEKENTVISVGRLEKQKDFVTLIKSYKAVAEKHPSWKLKIFGQGNRREELQNLIRKENLEENVKLCGVTHTPFLEMKKAKVFVLSSFYEGFPNVLCEAMHAGLPCISTRCECGPSELIDDGRSGFLVPIGNVDVLSEKIMALIEDENLRNELGKNAEIATERLKLETICRKWRELAYSVCGKELKNE</sequence>
<reference evidence="3 4" key="1">
    <citation type="submission" date="2020-08" db="EMBL/GenBank/DDBJ databases">
        <title>Genome public.</title>
        <authorList>
            <person name="Liu C."/>
            <person name="Sun Q."/>
        </authorList>
    </citation>
    <scope>NUCLEOTIDE SEQUENCE [LARGE SCALE GENOMIC DNA]</scope>
    <source>
        <strain evidence="3 4">BX14</strain>
    </source>
</reference>
<evidence type="ECO:0000313" key="4">
    <source>
        <dbReference type="Proteomes" id="UP000653904"/>
    </source>
</evidence>